<comment type="similarity">
    <text evidence="1 9 10">Belongs to the universal ribosomal protein uL1 family.</text>
</comment>
<keyword evidence="6 9" id="KW-0689">Ribosomal protein</keyword>
<name>A0A291ISC7_9MOLU</name>
<dbReference type="PIRSF" id="PIRSF002155">
    <property type="entry name" value="Ribosomal_L1"/>
    <property type="match status" value="1"/>
</dbReference>
<dbReference type="NCBIfam" id="TIGR01169">
    <property type="entry name" value="rplA_bact"/>
    <property type="match status" value="1"/>
</dbReference>
<dbReference type="EMBL" id="CP023668">
    <property type="protein sequence ID" value="ATG97663.1"/>
    <property type="molecule type" value="Genomic_DNA"/>
</dbReference>
<keyword evidence="2 9" id="KW-0678">Repressor</keyword>
<reference evidence="11 12" key="1">
    <citation type="submission" date="2017-09" db="EMBL/GenBank/DDBJ databases">
        <title>SPAdes assembly of the Mesoplasma lactucae genome.</title>
        <authorList>
            <person name="Knight T.F."/>
            <person name="Rubinstein R."/>
            <person name="Citino T."/>
        </authorList>
    </citation>
    <scope>NUCLEOTIDE SEQUENCE [LARGE SCALE GENOMIC DNA]</scope>
    <source>
        <strain evidence="11 12">831-C4</strain>
    </source>
</reference>
<organism evidence="11 12">
    <name type="scientific">Mesoplasma lactucae ATCC 49193</name>
    <dbReference type="NCBI Taxonomy" id="81460"/>
    <lineage>
        <taxon>Bacteria</taxon>
        <taxon>Bacillati</taxon>
        <taxon>Mycoplasmatota</taxon>
        <taxon>Mollicutes</taxon>
        <taxon>Entomoplasmatales</taxon>
        <taxon>Entomoplasmataceae</taxon>
        <taxon>Mesoplasma</taxon>
    </lineage>
</organism>
<dbReference type="RefSeq" id="WP_096862951.1">
    <property type="nucleotide sequence ID" value="NZ_CP023668.1"/>
</dbReference>
<dbReference type="FunFam" id="3.40.50.790:FF:000001">
    <property type="entry name" value="50S ribosomal protein L1"/>
    <property type="match status" value="1"/>
</dbReference>
<dbReference type="Proteomes" id="UP000232227">
    <property type="component" value="Chromosome"/>
</dbReference>
<dbReference type="InterPro" id="IPR023673">
    <property type="entry name" value="Ribosomal_uL1_CS"/>
</dbReference>
<evidence type="ECO:0000256" key="6">
    <source>
        <dbReference type="ARBA" id="ARBA00022980"/>
    </source>
</evidence>
<evidence type="ECO:0000313" key="11">
    <source>
        <dbReference type="EMBL" id="ATG97663.1"/>
    </source>
</evidence>
<dbReference type="InterPro" id="IPR028364">
    <property type="entry name" value="Ribosomal_uL1/biogenesis"/>
</dbReference>
<dbReference type="AlphaFoldDB" id="A0A291ISC7"/>
<dbReference type="GO" id="GO:0015934">
    <property type="term" value="C:large ribosomal subunit"/>
    <property type="evidence" value="ECO:0007669"/>
    <property type="project" value="InterPro"/>
</dbReference>
<dbReference type="InterPro" id="IPR016095">
    <property type="entry name" value="Ribosomal_uL1_3-a/b-sand"/>
</dbReference>
<dbReference type="InterPro" id="IPR002143">
    <property type="entry name" value="Ribosomal_uL1"/>
</dbReference>
<dbReference type="InterPro" id="IPR005878">
    <property type="entry name" value="Ribosom_uL1_bac-type"/>
</dbReference>
<dbReference type="Pfam" id="PF00687">
    <property type="entry name" value="Ribosomal_L1"/>
    <property type="match status" value="1"/>
</dbReference>
<evidence type="ECO:0000256" key="3">
    <source>
        <dbReference type="ARBA" id="ARBA00022730"/>
    </source>
</evidence>
<keyword evidence="3 9" id="KW-0699">rRNA-binding</keyword>
<dbReference type="PROSITE" id="PS01199">
    <property type="entry name" value="RIBOSOMAL_L1"/>
    <property type="match status" value="1"/>
</dbReference>
<dbReference type="GO" id="GO:0003735">
    <property type="term" value="F:structural constituent of ribosome"/>
    <property type="evidence" value="ECO:0007669"/>
    <property type="project" value="InterPro"/>
</dbReference>
<evidence type="ECO:0000256" key="4">
    <source>
        <dbReference type="ARBA" id="ARBA00022845"/>
    </source>
</evidence>
<comment type="function">
    <text evidence="9">Protein L1 is also a translational repressor protein, it controls the translation of the L11 operon by binding to its mRNA.</text>
</comment>
<dbReference type="GO" id="GO:0006417">
    <property type="term" value="P:regulation of translation"/>
    <property type="evidence" value="ECO:0007669"/>
    <property type="project" value="UniProtKB-KW"/>
</dbReference>
<evidence type="ECO:0000313" key="12">
    <source>
        <dbReference type="Proteomes" id="UP000232227"/>
    </source>
</evidence>
<keyword evidence="4 9" id="KW-0810">Translation regulation</keyword>
<dbReference type="Gene3D" id="3.30.190.20">
    <property type="match status" value="1"/>
</dbReference>
<keyword evidence="12" id="KW-1185">Reference proteome</keyword>
<dbReference type="KEGG" id="mlac:CP520_02905"/>
<keyword evidence="7 9" id="KW-0687">Ribonucleoprotein</keyword>
<evidence type="ECO:0000256" key="8">
    <source>
        <dbReference type="ARBA" id="ARBA00035241"/>
    </source>
</evidence>
<accession>A0A291ISC7</accession>
<sequence>MAKLTKNRKKALEKFDKKQAYSVNDAVKLAKDTSSTKFDSTVEIAFNLNIDPRKADQQVRGAIVLPAGTGKTQRVLVLTNTKAKEAQAAGADYVGGEDLINKIKDENWFDFDVIIATPEIMAKLGPIGKILGPKGLMPNPKTGTVTMDVAKAIDDVKKGKVEYRADKEGNVQTIIGKVSFDDADLVKNLNAIVSEILKVKPQTVKGAYITSVTISSTMGPGIKIDLEAK</sequence>
<dbReference type="PANTHER" id="PTHR36427:SF3">
    <property type="entry name" value="LARGE RIBOSOMAL SUBUNIT PROTEIN UL1M"/>
    <property type="match status" value="1"/>
</dbReference>
<dbReference type="GO" id="GO:0019843">
    <property type="term" value="F:rRNA binding"/>
    <property type="evidence" value="ECO:0007669"/>
    <property type="project" value="UniProtKB-UniRule"/>
</dbReference>
<evidence type="ECO:0000256" key="7">
    <source>
        <dbReference type="ARBA" id="ARBA00023274"/>
    </source>
</evidence>
<evidence type="ECO:0000256" key="9">
    <source>
        <dbReference type="HAMAP-Rule" id="MF_01318"/>
    </source>
</evidence>
<protein>
    <recommendedName>
        <fullName evidence="8 9">Large ribosomal subunit protein uL1</fullName>
    </recommendedName>
</protein>
<dbReference type="Gene3D" id="3.40.50.790">
    <property type="match status" value="1"/>
</dbReference>
<dbReference type="SUPFAM" id="SSF56808">
    <property type="entry name" value="Ribosomal protein L1"/>
    <property type="match status" value="1"/>
</dbReference>
<keyword evidence="9" id="KW-0820">tRNA-binding</keyword>
<evidence type="ECO:0000256" key="5">
    <source>
        <dbReference type="ARBA" id="ARBA00022884"/>
    </source>
</evidence>
<evidence type="ECO:0000256" key="10">
    <source>
        <dbReference type="RuleBase" id="RU000659"/>
    </source>
</evidence>
<evidence type="ECO:0000256" key="2">
    <source>
        <dbReference type="ARBA" id="ARBA00022491"/>
    </source>
</evidence>
<evidence type="ECO:0000256" key="1">
    <source>
        <dbReference type="ARBA" id="ARBA00010531"/>
    </source>
</evidence>
<keyword evidence="5 9" id="KW-0694">RNA-binding</keyword>
<dbReference type="InterPro" id="IPR023674">
    <property type="entry name" value="Ribosomal_uL1-like"/>
</dbReference>
<comment type="subunit">
    <text evidence="9">Part of the 50S ribosomal subunit.</text>
</comment>
<dbReference type="PANTHER" id="PTHR36427">
    <property type="entry name" value="54S RIBOSOMAL PROTEIN L1, MITOCHONDRIAL"/>
    <property type="match status" value="1"/>
</dbReference>
<dbReference type="OrthoDB" id="9803740at2"/>
<gene>
    <name evidence="9" type="primary">rplA</name>
    <name evidence="11" type="ORF">CP520_02905</name>
</gene>
<dbReference type="HAMAP" id="MF_01318_B">
    <property type="entry name" value="Ribosomal_uL1_B"/>
    <property type="match status" value="1"/>
</dbReference>
<dbReference type="CDD" id="cd00403">
    <property type="entry name" value="Ribosomal_L1"/>
    <property type="match status" value="1"/>
</dbReference>
<dbReference type="GO" id="GO:0006412">
    <property type="term" value="P:translation"/>
    <property type="evidence" value="ECO:0007669"/>
    <property type="project" value="UniProtKB-UniRule"/>
</dbReference>
<proteinExistence type="inferred from homology"/>
<comment type="function">
    <text evidence="9">Binds directly to 23S rRNA. The L1 stalk is quite mobile in the ribosome, and is involved in E site tRNA release.</text>
</comment>
<dbReference type="GO" id="GO:0000049">
    <property type="term" value="F:tRNA binding"/>
    <property type="evidence" value="ECO:0007669"/>
    <property type="project" value="UniProtKB-KW"/>
</dbReference>